<protein>
    <submittedName>
        <fullName evidence="2">Uncharacterized protein</fullName>
    </submittedName>
</protein>
<reference evidence="2" key="2">
    <citation type="submission" date="2025-09" db="UniProtKB">
        <authorList>
            <consortium name="Ensembl"/>
        </authorList>
    </citation>
    <scope>IDENTIFICATION</scope>
</reference>
<sequence>MAAHRGAMLSAEAGQERLAQAMARLQRYRQESSTQLLATRDELARLHTRLEAARQDALQWVREGGCPGAPQGEGRQFRPQMCCTREMPGVMEGAQLG</sequence>
<dbReference type="AlphaFoldDB" id="A0A8C5TUS4"/>
<accession>A0A8C5TUS4</accession>
<reference evidence="2" key="1">
    <citation type="submission" date="2025-08" db="UniProtKB">
        <authorList>
            <consortium name="Ensembl"/>
        </authorList>
    </citation>
    <scope>IDENTIFICATION</scope>
</reference>
<dbReference type="Ensembl" id="ENSMCST00000012568.1">
    <property type="protein sequence ID" value="ENSMCSP00000012252.1"/>
    <property type="gene ID" value="ENSMCSG00000008679.1"/>
</dbReference>
<feature type="coiled-coil region" evidence="1">
    <location>
        <begin position="11"/>
        <end position="56"/>
    </location>
</feature>
<keyword evidence="3" id="KW-1185">Reference proteome</keyword>
<evidence type="ECO:0000256" key="1">
    <source>
        <dbReference type="SAM" id="Coils"/>
    </source>
</evidence>
<name>A0A8C5TUS4_9PASS</name>
<dbReference type="OrthoDB" id="10264298at2759"/>
<evidence type="ECO:0000313" key="3">
    <source>
        <dbReference type="Proteomes" id="UP000694560"/>
    </source>
</evidence>
<dbReference type="Proteomes" id="UP000694560">
    <property type="component" value="Unplaced"/>
</dbReference>
<evidence type="ECO:0000313" key="2">
    <source>
        <dbReference type="Ensembl" id="ENSMCSP00000012252.1"/>
    </source>
</evidence>
<keyword evidence="1" id="KW-0175">Coiled coil</keyword>
<proteinExistence type="predicted"/>
<organism evidence="2 3">
    <name type="scientific">Malurus cyaneus samueli</name>
    <dbReference type="NCBI Taxonomy" id="2593467"/>
    <lineage>
        <taxon>Eukaryota</taxon>
        <taxon>Metazoa</taxon>
        <taxon>Chordata</taxon>
        <taxon>Craniata</taxon>
        <taxon>Vertebrata</taxon>
        <taxon>Euteleostomi</taxon>
        <taxon>Archelosauria</taxon>
        <taxon>Archosauria</taxon>
        <taxon>Dinosauria</taxon>
        <taxon>Saurischia</taxon>
        <taxon>Theropoda</taxon>
        <taxon>Coelurosauria</taxon>
        <taxon>Aves</taxon>
        <taxon>Neognathae</taxon>
        <taxon>Neoaves</taxon>
        <taxon>Telluraves</taxon>
        <taxon>Australaves</taxon>
        <taxon>Passeriformes</taxon>
        <taxon>Meliphagoidea</taxon>
        <taxon>Maluridae</taxon>
        <taxon>Malurus</taxon>
    </lineage>
</organism>